<reference evidence="5" key="2">
    <citation type="submission" date="2025-09" db="UniProtKB">
        <authorList>
            <consortium name="Ensembl"/>
        </authorList>
    </citation>
    <scope>IDENTIFICATION</scope>
</reference>
<evidence type="ECO:0000313" key="5">
    <source>
        <dbReference type="Ensembl" id="ENSVKKP00000022187.1"/>
    </source>
</evidence>
<dbReference type="GeneID" id="123029686"/>
<dbReference type="RefSeq" id="XP_044298825.1">
    <property type="nucleotide sequence ID" value="XM_044442890.1"/>
</dbReference>
<dbReference type="Proteomes" id="UP000694545">
    <property type="component" value="Unplaced"/>
</dbReference>
<accession>A0A8D2LHJ7</accession>
<dbReference type="KEGG" id="vko:123029686"/>
<gene>
    <name evidence="5" type="primary">LOC123029686</name>
</gene>
<comment type="similarity">
    <text evidence="2">Belongs to the PET117 family.</text>
</comment>
<keyword evidence="3" id="KW-0809">Transit peptide</keyword>
<evidence type="ECO:0000256" key="2">
    <source>
        <dbReference type="ARBA" id="ARBA00008197"/>
    </source>
</evidence>
<dbReference type="AlphaFoldDB" id="A0A8D2LHJ7"/>
<keyword evidence="6" id="KW-1185">Reference proteome</keyword>
<dbReference type="PANTHER" id="PTHR28163">
    <property type="entry name" value="PROTEIN PET117 HOMOLOG, MITOCHONDRIAL"/>
    <property type="match status" value="1"/>
</dbReference>
<reference evidence="5" key="1">
    <citation type="submission" date="2025-08" db="UniProtKB">
        <authorList>
            <consortium name="Ensembl"/>
        </authorList>
    </citation>
    <scope>IDENTIFICATION</scope>
</reference>
<name>A0A8D2LHJ7_VARKO</name>
<dbReference type="GO" id="GO:0033617">
    <property type="term" value="P:mitochondrial respiratory chain complex IV assembly"/>
    <property type="evidence" value="ECO:0007669"/>
    <property type="project" value="TreeGrafter"/>
</dbReference>
<evidence type="ECO:0000313" key="6">
    <source>
        <dbReference type="Proteomes" id="UP000694545"/>
    </source>
</evidence>
<evidence type="ECO:0000256" key="1">
    <source>
        <dbReference type="ARBA" id="ARBA00004173"/>
    </source>
</evidence>
<dbReference type="OMA" id="WCASFSC"/>
<sequence length="80" mass="8944">MSAASRAVLAGAVLVSGGVIAGVHLQQRRLREKLREGVARDVERQSYKQGSLDCFEEKPSFTKQMEMERSKVLRPRASQQ</sequence>
<keyword evidence="4" id="KW-0496">Mitochondrion</keyword>
<comment type="subcellular location">
    <subcellularLocation>
        <location evidence="1">Mitochondrion</location>
    </subcellularLocation>
</comment>
<evidence type="ECO:0000256" key="3">
    <source>
        <dbReference type="ARBA" id="ARBA00022946"/>
    </source>
</evidence>
<proteinExistence type="inferred from homology"/>
<dbReference type="PANTHER" id="PTHR28163:SF1">
    <property type="entry name" value="PROTEIN PET117 HOMOLOG, MITOCHONDRIAL"/>
    <property type="match status" value="1"/>
</dbReference>
<dbReference type="InterPro" id="IPR031568">
    <property type="entry name" value="Pet117"/>
</dbReference>
<dbReference type="Ensembl" id="ENSVKKT00000022738.1">
    <property type="protein sequence ID" value="ENSVKKP00000022187.1"/>
    <property type="gene ID" value="ENSVKKG00000014811.1"/>
</dbReference>
<protein>
    <submittedName>
        <fullName evidence="5">Uncharacterized protein</fullName>
    </submittedName>
</protein>
<organism evidence="5 6">
    <name type="scientific">Varanus komodoensis</name>
    <name type="common">Komodo dragon</name>
    <dbReference type="NCBI Taxonomy" id="61221"/>
    <lineage>
        <taxon>Eukaryota</taxon>
        <taxon>Metazoa</taxon>
        <taxon>Chordata</taxon>
        <taxon>Craniata</taxon>
        <taxon>Vertebrata</taxon>
        <taxon>Euteleostomi</taxon>
        <taxon>Lepidosauria</taxon>
        <taxon>Squamata</taxon>
        <taxon>Bifurcata</taxon>
        <taxon>Unidentata</taxon>
        <taxon>Episquamata</taxon>
        <taxon>Toxicofera</taxon>
        <taxon>Anguimorpha</taxon>
        <taxon>Paleoanguimorpha</taxon>
        <taxon>Varanoidea</taxon>
        <taxon>Varanidae</taxon>
        <taxon>Varanus</taxon>
    </lineage>
</organism>
<dbReference type="Pfam" id="PF15786">
    <property type="entry name" value="PET117"/>
    <property type="match status" value="1"/>
</dbReference>
<evidence type="ECO:0000256" key="4">
    <source>
        <dbReference type="ARBA" id="ARBA00023128"/>
    </source>
</evidence>
<dbReference type="GO" id="GO:0005739">
    <property type="term" value="C:mitochondrion"/>
    <property type="evidence" value="ECO:0007669"/>
    <property type="project" value="UniProtKB-SubCell"/>
</dbReference>